<dbReference type="AlphaFoldDB" id="A0A197KEZ3"/>
<feature type="transmembrane region" description="Helical" evidence="2">
    <location>
        <begin position="203"/>
        <end position="225"/>
    </location>
</feature>
<evidence type="ECO:0000313" key="4">
    <source>
        <dbReference type="Proteomes" id="UP000078512"/>
    </source>
</evidence>
<keyword evidence="4" id="KW-1185">Reference proteome</keyword>
<reference evidence="3 4" key="1">
    <citation type="submission" date="2016-05" db="EMBL/GenBank/DDBJ databases">
        <title>Genome sequencing reveals origins of a unique bacterial endosymbiosis in the earliest lineages of terrestrial Fungi.</title>
        <authorList>
            <consortium name="DOE Joint Genome Institute"/>
            <person name="Uehling J."/>
            <person name="Gryganskyi A."/>
            <person name="Hameed K."/>
            <person name="Tschaplinski T."/>
            <person name="Misztal P."/>
            <person name="Wu S."/>
            <person name="Desiro A."/>
            <person name="Vande Pol N."/>
            <person name="Du Z.-Y."/>
            <person name="Zienkiewicz A."/>
            <person name="Zienkiewicz K."/>
            <person name="Morin E."/>
            <person name="Tisserant E."/>
            <person name="Splivallo R."/>
            <person name="Hainaut M."/>
            <person name="Henrissat B."/>
            <person name="Ohm R."/>
            <person name="Kuo A."/>
            <person name="Yan J."/>
            <person name="Lipzen A."/>
            <person name="Nolan M."/>
            <person name="Labutti K."/>
            <person name="Barry K."/>
            <person name="Goldstein A."/>
            <person name="Labbe J."/>
            <person name="Schadt C."/>
            <person name="Tuskan G."/>
            <person name="Grigoriev I."/>
            <person name="Martin F."/>
            <person name="Vilgalys R."/>
            <person name="Bonito G."/>
        </authorList>
    </citation>
    <scope>NUCLEOTIDE SEQUENCE [LARGE SCALE GENOMIC DNA]</scope>
    <source>
        <strain evidence="3 4">AG-77</strain>
    </source>
</reference>
<dbReference type="EMBL" id="KV442016">
    <property type="protein sequence ID" value="OAQ34954.1"/>
    <property type="molecule type" value="Genomic_DNA"/>
</dbReference>
<feature type="region of interest" description="Disordered" evidence="1">
    <location>
        <begin position="140"/>
        <end position="173"/>
    </location>
</feature>
<feature type="compositionally biased region" description="Low complexity" evidence="1">
    <location>
        <begin position="158"/>
        <end position="167"/>
    </location>
</feature>
<keyword evidence="2" id="KW-1133">Transmembrane helix</keyword>
<keyword evidence="2" id="KW-0472">Membrane</keyword>
<dbReference type="Proteomes" id="UP000078512">
    <property type="component" value="Unassembled WGS sequence"/>
</dbReference>
<organism evidence="3 4">
    <name type="scientific">Linnemannia elongata AG-77</name>
    <dbReference type="NCBI Taxonomy" id="1314771"/>
    <lineage>
        <taxon>Eukaryota</taxon>
        <taxon>Fungi</taxon>
        <taxon>Fungi incertae sedis</taxon>
        <taxon>Mucoromycota</taxon>
        <taxon>Mortierellomycotina</taxon>
        <taxon>Mortierellomycetes</taxon>
        <taxon>Mortierellales</taxon>
        <taxon>Mortierellaceae</taxon>
        <taxon>Linnemannia</taxon>
    </lineage>
</organism>
<dbReference type="OrthoDB" id="2424059at2759"/>
<sequence>MNFALACHFYSFFLFFSYPRIRLAPLQTSTIPTHPCRAKSTNDNHIQNQQNMATTIQRYRQRVKQEWPRLIVAFVSLYGIYYAAYTILTATDQFKALDALNTHRGDTLAGEVSPSPIAFGTPQITFSDYSQNDILLRDPTPHHATFASNNKNGDSELNSNSNSRNNNHAVPSRPGKALLNQIRILQSATNLELDFEGQTEATAIYTLLVISSLSIVDNLIGIMVATRRSLRLTQVAFAIWCLRFLFRTLSLISVGFMLAVSAEFRRNHLPGVIAPSPQQQQAHQPNSTNIDGSGGGGLDFGEREQPTMYTITALEIIVVIVHGWSLLVLIRDLRNQPRPKTVLVRVWAWFCGTKFGDRLGLSRYQNYNPYLNVVEGGVGGGSGGGGYRGVEGYVSLGAGGEAGVWDREIAASLGLNSGLLSSGSSIRSVAVSVPEMGVVPGRSRASSISSFCSAEKL</sequence>
<feature type="transmembrane region" description="Helical" evidence="2">
    <location>
        <begin position="237"/>
        <end position="260"/>
    </location>
</feature>
<feature type="compositionally biased region" description="Low complexity" evidence="1">
    <location>
        <begin position="275"/>
        <end position="285"/>
    </location>
</feature>
<gene>
    <name evidence="3" type="ORF">K457DRAFT_721928</name>
</gene>
<protein>
    <submittedName>
        <fullName evidence="3">Uncharacterized protein</fullName>
    </submittedName>
</protein>
<proteinExistence type="predicted"/>
<evidence type="ECO:0000313" key="3">
    <source>
        <dbReference type="EMBL" id="OAQ34954.1"/>
    </source>
</evidence>
<keyword evidence="2" id="KW-0812">Transmembrane</keyword>
<feature type="region of interest" description="Disordered" evidence="1">
    <location>
        <begin position="275"/>
        <end position="297"/>
    </location>
</feature>
<feature type="transmembrane region" description="Helical" evidence="2">
    <location>
        <begin position="308"/>
        <end position="330"/>
    </location>
</feature>
<name>A0A197KEZ3_9FUNG</name>
<feature type="compositionally biased region" description="Polar residues" evidence="1">
    <location>
        <begin position="146"/>
        <end position="157"/>
    </location>
</feature>
<accession>A0A197KEZ3</accession>
<evidence type="ECO:0000256" key="2">
    <source>
        <dbReference type="SAM" id="Phobius"/>
    </source>
</evidence>
<feature type="transmembrane region" description="Helical" evidence="2">
    <location>
        <begin position="67"/>
        <end position="88"/>
    </location>
</feature>
<evidence type="ECO:0000256" key="1">
    <source>
        <dbReference type="SAM" id="MobiDB-lite"/>
    </source>
</evidence>